<feature type="region of interest" description="Disordered" evidence="1">
    <location>
        <begin position="1"/>
        <end position="23"/>
    </location>
</feature>
<evidence type="ECO:0000313" key="4">
    <source>
        <dbReference type="Proteomes" id="UP000265520"/>
    </source>
</evidence>
<reference evidence="3 4" key="1">
    <citation type="journal article" date="2018" name="Front. Plant Sci.">
        <title>Red Clover (Trifolium pratense) and Zigzag Clover (T. medium) - A Picture of Genomic Similarities and Differences.</title>
        <authorList>
            <person name="Dluhosova J."/>
            <person name="Istvanek J."/>
            <person name="Nedelnik J."/>
            <person name="Repkova J."/>
        </authorList>
    </citation>
    <scope>NUCLEOTIDE SEQUENCE [LARGE SCALE GENOMIC DNA]</scope>
    <source>
        <strain evidence="4">cv. 10/8</strain>
        <tissue evidence="3">Leaf</tissue>
    </source>
</reference>
<feature type="domain" description="Putative plant transposon protein" evidence="2">
    <location>
        <begin position="70"/>
        <end position="245"/>
    </location>
</feature>
<dbReference type="EMBL" id="LXQA010026349">
    <property type="protein sequence ID" value="MCH94046.1"/>
    <property type="molecule type" value="Genomic_DNA"/>
</dbReference>
<dbReference type="Proteomes" id="UP000265520">
    <property type="component" value="Unassembled WGS sequence"/>
</dbReference>
<keyword evidence="4" id="KW-1185">Reference proteome</keyword>
<sequence>MAPKKSTASDKKRKTEASTSQSSVFDTTKFIGPELAQRFKDLEKRTVWPEKIFDINDTGIFGRFVEIIESRHWGKLINPPKKINFELVKEFYANARPNGNERVSFVSMVRGREIRYDRDTINDYLGRPSDLPSDELCDFSKQLARGNWNVQAITETLLREGCTIEYNASGNVPLRALQNDLTIFSQLLLLLVLHNILPSSHTSDATMRVLGLMYYMEQDLQIDVARVISNEIKNMVLSGIRTTPLKPTC</sequence>
<organism evidence="3 4">
    <name type="scientific">Trifolium medium</name>
    <dbReference type="NCBI Taxonomy" id="97028"/>
    <lineage>
        <taxon>Eukaryota</taxon>
        <taxon>Viridiplantae</taxon>
        <taxon>Streptophyta</taxon>
        <taxon>Embryophyta</taxon>
        <taxon>Tracheophyta</taxon>
        <taxon>Spermatophyta</taxon>
        <taxon>Magnoliopsida</taxon>
        <taxon>eudicotyledons</taxon>
        <taxon>Gunneridae</taxon>
        <taxon>Pentapetalae</taxon>
        <taxon>rosids</taxon>
        <taxon>fabids</taxon>
        <taxon>Fabales</taxon>
        <taxon>Fabaceae</taxon>
        <taxon>Papilionoideae</taxon>
        <taxon>50 kb inversion clade</taxon>
        <taxon>NPAAA clade</taxon>
        <taxon>Hologalegina</taxon>
        <taxon>IRL clade</taxon>
        <taxon>Trifolieae</taxon>
        <taxon>Trifolium</taxon>
    </lineage>
</organism>
<evidence type="ECO:0000256" key="1">
    <source>
        <dbReference type="SAM" id="MobiDB-lite"/>
    </source>
</evidence>
<evidence type="ECO:0000313" key="3">
    <source>
        <dbReference type="EMBL" id="MCH94046.1"/>
    </source>
</evidence>
<gene>
    <name evidence="3" type="ORF">A2U01_0015001</name>
</gene>
<evidence type="ECO:0000259" key="2">
    <source>
        <dbReference type="Pfam" id="PF20167"/>
    </source>
</evidence>
<dbReference type="InterPro" id="IPR046796">
    <property type="entry name" value="Transposase_32_dom"/>
</dbReference>
<comment type="caution">
    <text evidence="3">The sequence shown here is derived from an EMBL/GenBank/DDBJ whole genome shotgun (WGS) entry which is preliminary data.</text>
</comment>
<name>A0A392N2K1_9FABA</name>
<accession>A0A392N2K1</accession>
<protein>
    <recommendedName>
        <fullName evidence="2">Putative plant transposon protein domain-containing protein</fullName>
    </recommendedName>
</protein>
<proteinExistence type="predicted"/>
<dbReference type="Pfam" id="PF20167">
    <property type="entry name" value="Transposase_32"/>
    <property type="match status" value="1"/>
</dbReference>
<dbReference type="AlphaFoldDB" id="A0A392N2K1"/>
<feature type="non-terminal residue" evidence="3">
    <location>
        <position position="249"/>
    </location>
</feature>
<feature type="compositionally biased region" description="Basic and acidic residues" evidence="1">
    <location>
        <begin position="7"/>
        <end position="16"/>
    </location>
</feature>